<comment type="caution">
    <text evidence="2">The sequence shown here is derived from an EMBL/GenBank/DDBJ whole genome shotgun (WGS) entry which is preliminary data.</text>
</comment>
<accession>A0AAV1UYT8</accession>
<sequence>MRQRQLVKKTDLFDRRTEATANPRVHRFLQRQQPREPSVDGHTDRHKRQCPQPVNFPRALHVRQEDGSRRAQSL</sequence>
<dbReference type="Proteomes" id="UP001162060">
    <property type="component" value="Unassembled WGS sequence"/>
</dbReference>
<dbReference type="EMBL" id="CAKLBY020000246">
    <property type="protein sequence ID" value="CAK7939481.1"/>
    <property type="molecule type" value="Genomic_DNA"/>
</dbReference>
<protein>
    <submittedName>
        <fullName evidence="2">Uncharacterized protein</fullName>
    </submittedName>
</protein>
<evidence type="ECO:0000313" key="3">
    <source>
        <dbReference type="Proteomes" id="UP001162060"/>
    </source>
</evidence>
<dbReference type="AlphaFoldDB" id="A0AAV1UYT8"/>
<feature type="region of interest" description="Disordered" evidence="1">
    <location>
        <begin position="29"/>
        <end position="74"/>
    </location>
</feature>
<evidence type="ECO:0000256" key="1">
    <source>
        <dbReference type="SAM" id="MobiDB-lite"/>
    </source>
</evidence>
<name>A0AAV1UYT8_9STRA</name>
<reference evidence="2" key="1">
    <citation type="submission" date="2024-01" db="EMBL/GenBank/DDBJ databases">
        <authorList>
            <person name="Webb A."/>
        </authorList>
    </citation>
    <scope>NUCLEOTIDE SEQUENCE</scope>
    <source>
        <strain evidence="2">Pm1</strain>
    </source>
</reference>
<feature type="compositionally biased region" description="Basic and acidic residues" evidence="1">
    <location>
        <begin position="62"/>
        <end position="74"/>
    </location>
</feature>
<feature type="compositionally biased region" description="Basic and acidic residues" evidence="1">
    <location>
        <begin position="33"/>
        <end position="43"/>
    </location>
</feature>
<organism evidence="2 3">
    <name type="scientific">Peronospora matthiolae</name>
    <dbReference type="NCBI Taxonomy" id="2874970"/>
    <lineage>
        <taxon>Eukaryota</taxon>
        <taxon>Sar</taxon>
        <taxon>Stramenopiles</taxon>
        <taxon>Oomycota</taxon>
        <taxon>Peronosporomycetes</taxon>
        <taxon>Peronosporales</taxon>
        <taxon>Peronosporaceae</taxon>
        <taxon>Peronospora</taxon>
    </lineage>
</organism>
<proteinExistence type="predicted"/>
<gene>
    <name evidence="2" type="ORF">PM001_LOCUS24631</name>
</gene>
<evidence type="ECO:0000313" key="2">
    <source>
        <dbReference type="EMBL" id="CAK7939481.1"/>
    </source>
</evidence>